<protein>
    <submittedName>
        <fullName evidence="3">PCIF1</fullName>
    </submittedName>
</protein>
<dbReference type="AlphaFoldDB" id="A0A812BBV7"/>
<comment type="caution">
    <text evidence="3">The sequence shown here is derived from an EMBL/GenBank/DDBJ whole genome shotgun (WGS) entry which is preliminary data.</text>
</comment>
<evidence type="ECO:0000256" key="1">
    <source>
        <dbReference type="SAM" id="MobiDB-lite"/>
    </source>
</evidence>
<reference evidence="3" key="1">
    <citation type="submission" date="2021-01" db="EMBL/GenBank/DDBJ databases">
        <authorList>
            <person name="Li R."/>
            <person name="Bekaert M."/>
        </authorList>
    </citation>
    <scope>NUCLEOTIDE SEQUENCE</scope>
    <source>
        <strain evidence="3">Farmed</strain>
    </source>
</reference>
<dbReference type="GO" id="GO:0016422">
    <property type="term" value="F:mRNA (2'-O-methyladenosine-N6-)-methyltransferase activity"/>
    <property type="evidence" value="ECO:0007669"/>
    <property type="project" value="InterPro"/>
</dbReference>
<sequence>MFHSSGSISWFANSFTVTDFGISFCEMSPPAAATGDGVSHFVCVTRYIFSGLLICMADTIAGSWKKFLNGACSMAESSKQTEDLNSFEISEMAKGKKISSNNTKPGSTIPTIGITSTITMSSSSTTRLESVLETAAVQDPTTNHGQLLSSSSSPSAASTVTISLAHTTASLNNNNNSSGSSESSSSNTTTTTNTTTMSTTPTPTTIAAPSTHPPFNHQNSLPASLHSPQNHAFPMSPQPMSPDPVHDLPVELLQAGWRKFWSKRENRPYFFNKITNESLWEMPLSGQPDPLTDPLGISNPSSSGMFSPSSQVHLGRSVSTDTGLPQHAPPLQPHVGEKRRASSEMVASPSKRISFTYRPFWNFDITSNVVIYERAPCSLPPVLPEVELQRAQLVNKLRLHYQELCSTREGIDAPTESFNRWLMERKVRDQGHDPMLPSNCVPEVSQSMYREIMNDIPVKLHDPIYSGDVKIQLSKYAEAAKKMIEFKNATSDSRKVVKWNVEDMFAWLRKPHSATFEEYLERLAHLKRQCQPHLTEAAKTSVEGICIKVYKLSCDIVKKLHEKHWELLKEHGIQEVPTPASPIKRKVMCYPVVMKVPAPRLAQVEVHTDNDVTVLRYNNEKQKISTSHFHKLEQLYSLNCRDDPKFENFLARVWCLLCRYETFLGIKFKEGFSMQVALPISVFQCLNRIFGVTFECFASPLNCYFQQYCSAFADTDCYFGSRGSILQFHPLSGSFEANPPFCEELMEVMIDHFEHLLSEATEPLSFIIFVPEFKDPPTEFLIRLETSKFTQKTIVLPAKQHEYRNGFQHICSKGDMNMKAAHGTVVVFLQNAAGTACWGPTPERVNELKQAAAVTPAS</sequence>
<dbReference type="SMART" id="SM00456">
    <property type="entry name" value="WW"/>
    <property type="match status" value="1"/>
</dbReference>
<dbReference type="InterPro" id="IPR036020">
    <property type="entry name" value="WW_dom_sf"/>
</dbReference>
<dbReference type="InterPro" id="IPR022035">
    <property type="entry name" value="PCIF1_WW"/>
</dbReference>
<proteinExistence type="predicted"/>
<feature type="region of interest" description="Disordered" evidence="1">
    <location>
        <begin position="298"/>
        <end position="345"/>
    </location>
</feature>
<accession>A0A812BBV7</accession>
<name>A0A812BBV7_ACAPH</name>
<feature type="region of interest" description="Disordered" evidence="1">
    <location>
        <begin position="170"/>
        <end position="247"/>
    </location>
</feature>
<evidence type="ECO:0000259" key="2">
    <source>
        <dbReference type="PROSITE" id="PS50020"/>
    </source>
</evidence>
<dbReference type="GO" id="GO:0099122">
    <property type="term" value="F:RNA polymerase II C-terminal domain binding"/>
    <property type="evidence" value="ECO:0007669"/>
    <property type="project" value="InterPro"/>
</dbReference>
<dbReference type="PROSITE" id="PS50020">
    <property type="entry name" value="WW_DOMAIN_2"/>
    <property type="match status" value="1"/>
</dbReference>
<dbReference type="InterPro" id="IPR039881">
    <property type="entry name" value="PCIF1-like"/>
</dbReference>
<gene>
    <name evidence="3" type="ORF">SPHA_14496</name>
</gene>
<dbReference type="GO" id="GO:0005634">
    <property type="term" value="C:nucleus"/>
    <property type="evidence" value="ECO:0007669"/>
    <property type="project" value="TreeGrafter"/>
</dbReference>
<evidence type="ECO:0000313" key="4">
    <source>
        <dbReference type="Proteomes" id="UP000597762"/>
    </source>
</evidence>
<dbReference type="Gene3D" id="2.20.70.10">
    <property type="match status" value="1"/>
</dbReference>
<keyword evidence="4" id="KW-1185">Reference proteome</keyword>
<feature type="compositionally biased region" description="Low complexity" evidence="1">
    <location>
        <begin position="298"/>
        <end position="310"/>
    </location>
</feature>
<feature type="compositionally biased region" description="Polar residues" evidence="1">
    <location>
        <begin position="216"/>
        <end position="230"/>
    </location>
</feature>
<dbReference type="PANTHER" id="PTHR21727:SF0">
    <property type="entry name" value="MRNA (2'-O-METHYLADENOSINE-N(6)-)-METHYLTRANSFERASE"/>
    <property type="match status" value="1"/>
</dbReference>
<evidence type="ECO:0000313" key="3">
    <source>
        <dbReference type="EMBL" id="CAE1177158.1"/>
    </source>
</evidence>
<dbReference type="FunFam" id="2.20.70.10:FF:000082">
    <property type="entry name" value="Phosphorylated CTD-interacting factor"/>
    <property type="match status" value="1"/>
</dbReference>
<dbReference type="InterPro" id="IPR001202">
    <property type="entry name" value="WW_dom"/>
</dbReference>
<dbReference type="Pfam" id="PF12237">
    <property type="entry name" value="PCIF1_WW"/>
    <property type="match status" value="1"/>
</dbReference>
<dbReference type="EMBL" id="CAHIKZ030000495">
    <property type="protein sequence ID" value="CAE1177158.1"/>
    <property type="molecule type" value="Genomic_DNA"/>
</dbReference>
<dbReference type="SUPFAM" id="SSF51045">
    <property type="entry name" value="WW domain"/>
    <property type="match status" value="1"/>
</dbReference>
<dbReference type="Proteomes" id="UP000597762">
    <property type="component" value="Unassembled WGS sequence"/>
</dbReference>
<feature type="compositionally biased region" description="Low complexity" evidence="1">
    <location>
        <begin position="170"/>
        <end position="210"/>
    </location>
</feature>
<organism evidence="3 4">
    <name type="scientific">Acanthosepion pharaonis</name>
    <name type="common">Pharaoh cuttlefish</name>
    <name type="synonym">Sepia pharaonis</name>
    <dbReference type="NCBI Taxonomy" id="158019"/>
    <lineage>
        <taxon>Eukaryota</taxon>
        <taxon>Metazoa</taxon>
        <taxon>Spiralia</taxon>
        <taxon>Lophotrochozoa</taxon>
        <taxon>Mollusca</taxon>
        <taxon>Cephalopoda</taxon>
        <taxon>Coleoidea</taxon>
        <taxon>Decapodiformes</taxon>
        <taxon>Sepiida</taxon>
        <taxon>Sepiina</taxon>
        <taxon>Sepiidae</taxon>
        <taxon>Acanthosepion</taxon>
    </lineage>
</organism>
<dbReference type="OrthoDB" id="193787at2759"/>
<dbReference type="CDD" id="cd00201">
    <property type="entry name" value="WW"/>
    <property type="match status" value="1"/>
</dbReference>
<feature type="domain" description="WW" evidence="2">
    <location>
        <begin position="251"/>
        <end position="285"/>
    </location>
</feature>
<dbReference type="PANTHER" id="PTHR21727">
    <property type="entry name" value="PHOSPHORYLATED CTD INTERACTING FACTOR 1"/>
    <property type="match status" value="1"/>
</dbReference>
<dbReference type="Pfam" id="PF00397">
    <property type="entry name" value="WW"/>
    <property type="match status" value="1"/>
</dbReference>